<dbReference type="AlphaFoldDB" id="A0A5C6AYX7"/>
<evidence type="ECO:0000313" key="2">
    <source>
        <dbReference type="Proteomes" id="UP000320176"/>
    </source>
</evidence>
<keyword evidence="2" id="KW-1185">Reference proteome</keyword>
<name>A0A5C6AYX7_9BACT</name>
<dbReference type="Proteomes" id="UP000320176">
    <property type="component" value="Unassembled WGS sequence"/>
</dbReference>
<comment type="caution">
    <text evidence="1">The sequence shown here is derived from an EMBL/GenBank/DDBJ whole genome shotgun (WGS) entry which is preliminary data.</text>
</comment>
<proteinExistence type="predicted"/>
<protein>
    <submittedName>
        <fullName evidence="1">Uncharacterized protein</fullName>
    </submittedName>
</protein>
<organism evidence="1 2">
    <name type="scientific">Stieleria varia</name>
    <dbReference type="NCBI Taxonomy" id="2528005"/>
    <lineage>
        <taxon>Bacteria</taxon>
        <taxon>Pseudomonadati</taxon>
        <taxon>Planctomycetota</taxon>
        <taxon>Planctomycetia</taxon>
        <taxon>Pirellulales</taxon>
        <taxon>Pirellulaceae</taxon>
        <taxon>Stieleria</taxon>
    </lineage>
</organism>
<evidence type="ECO:0000313" key="1">
    <source>
        <dbReference type="EMBL" id="TWU04878.1"/>
    </source>
</evidence>
<accession>A0A5C6AYX7</accession>
<gene>
    <name evidence="1" type="ORF">Pla52n_29230</name>
</gene>
<dbReference type="EMBL" id="SJPN01000003">
    <property type="protein sequence ID" value="TWU04878.1"/>
    <property type="molecule type" value="Genomic_DNA"/>
</dbReference>
<sequence length="292" mass="32900">MILRQSRVTRVIWLISAAEPIKICSGRSNRGTVFTDWGGYAAYQILLRTELLVEPQMTWQTPSGNRTLSGHESELVRHSIANMVEELASCRETDDSPCICGIALFDELTWTQQLAILERLANYLLQRTHETLELTGVHEAAVAAIYRNILQQIEIEIELDDVSPTQFRHQWRELVVAANEEARDAVMDSTIVSGADASLSLDDSDDHVISADSTDIEKWEWIVESLADQVLWDRDFEMAGDMIDAPPEQAAALRAMLGINSEYYTAIAPDPTDSQVDQLFDSVHDLTRRKPR</sequence>
<reference evidence="1 2" key="1">
    <citation type="submission" date="2019-02" db="EMBL/GenBank/DDBJ databases">
        <title>Deep-cultivation of Planctomycetes and their phenomic and genomic characterization uncovers novel biology.</title>
        <authorList>
            <person name="Wiegand S."/>
            <person name="Jogler M."/>
            <person name="Boedeker C."/>
            <person name="Pinto D."/>
            <person name="Vollmers J."/>
            <person name="Rivas-Marin E."/>
            <person name="Kohn T."/>
            <person name="Peeters S.H."/>
            <person name="Heuer A."/>
            <person name="Rast P."/>
            <person name="Oberbeckmann S."/>
            <person name="Bunk B."/>
            <person name="Jeske O."/>
            <person name="Meyerdierks A."/>
            <person name="Storesund J.E."/>
            <person name="Kallscheuer N."/>
            <person name="Luecker S."/>
            <person name="Lage O.M."/>
            <person name="Pohl T."/>
            <person name="Merkel B.J."/>
            <person name="Hornburger P."/>
            <person name="Mueller R.-W."/>
            <person name="Bruemmer F."/>
            <person name="Labrenz M."/>
            <person name="Spormann A.M."/>
            <person name="Op Den Camp H."/>
            <person name="Overmann J."/>
            <person name="Amann R."/>
            <person name="Jetten M.S.M."/>
            <person name="Mascher T."/>
            <person name="Medema M.H."/>
            <person name="Devos D.P."/>
            <person name="Kaster A.-K."/>
            <person name="Ovreas L."/>
            <person name="Rohde M."/>
            <person name="Galperin M.Y."/>
            <person name="Jogler C."/>
        </authorList>
    </citation>
    <scope>NUCLEOTIDE SEQUENCE [LARGE SCALE GENOMIC DNA]</scope>
    <source>
        <strain evidence="1 2">Pla52n</strain>
    </source>
</reference>